<sequence>MVFSTIAFLFQFLPIFLLAYYATPQKYRNITLVIGSLVFYAIGSGWYTLLLLLSLLINYGLSRMISGTHARHPESAKHYLIAGLIYNFGLLVVFKYTNFLIGNLNSLLSIFHTAIPKVSLVMPLGISFFTFQITSYLIDVYTGKTRPARSILDLGVYLCMFPQLISGPICMYSEIQPQLKNRRVDVRLLEEGMETFVLGLSAKTLLANPMGGLWNNLSVIGYDSISTPYAWLGAFAYSFQIYFDFSGYSMMAIGVGKMLGFQLPQNFNLPYMSGTAGEFWRRWHITLGRWFKNYIYFPLGGSRVGKWKTMRNMLAVWAFTGLWHGASWNFVLWGLIFFVLLTLEKNVYGKFLERTHLLKHAYIIFIIPLTWMVFAIPDMHQLGTYFTRLFPFLTSDEVQSNTRDAVQAFHNYWKILVPCVLFSTPLPLMYYKKFRKSGFCLLLLLILFVLSIRAMMTQTNNPFLYFQF</sequence>
<keyword evidence="10" id="KW-1185">Reference proteome</keyword>
<feature type="transmembrane region" description="Helical" evidence="8">
    <location>
        <begin position="30"/>
        <end position="59"/>
    </location>
</feature>
<evidence type="ECO:0000256" key="1">
    <source>
        <dbReference type="ARBA" id="ARBA00004651"/>
    </source>
</evidence>
<dbReference type="eggNOG" id="COG1696">
    <property type="taxonomic scope" value="Bacteria"/>
</dbReference>
<dbReference type="PANTHER" id="PTHR13285:SF18">
    <property type="entry name" value="PROTEIN-CYSTEINE N-PALMITOYLTRANSFERASE RASP"/>
    <property type="match status" value="1"/>
</dbReference>
<feature type="transmembrane region" description="Helical" evidence="8">
    <location>
        <begin position="361"/>
        <end position="379"/>
    </location>
</feature>
<accession>U2JR23</accession>
<evidence type="ECO:0000256" key="7">
    <source>
        <dbReference type="PIRNR" id="PIRNR016636"/>
    </source>
</evidence>
<name>U2JR23_9FIRM</name>
<comment type="caution">
    <text evidence="9">The sequence shown here is derived from an EMBL/GenBank/DDBJ whole genome shotgun (WGS) entry which is preliminary data.</text>
</comment>
<dbReference type="PIRSF" id="PIRSF500217">
    <property type="entry name" value="AlgI"/>
    <property type="match status" value="1"/>
</dbReference>
<dbReference type="InterPro" id="IPR004299">
    <property type="entry name" value="MBOAT_fam"/>
</dbReference>
<dbReference type="PIRSF" id="PIRSF016636">
    <property type="entry name" value="AlgI_DltB"/>
    <property type="match status" value="1"/>
</dbReference>
<evidence type="ECO:0000256" key="6">
    <source>
        <dbReference type="ARBA" id="ARBA00023136"/>
    </source>
</evidence>
<evidence type="ECO:0000256" key="5">
    <source>
        <dbReference type="ARBA" id="ARBA00022989"/>
    </source>
</evidence>
<evidence type="ECO:0000256" key="3">
    <source>
        <dbReference type="ARBA" id="ARBA00022475"/>
    </source>
</evidence>
<keyword evidence="4 8" id="KW-0812">Transmembrane</keyword>
<dbReference type="STRING" id="411473.RUMCAL_03070"/>
<dbReference type="PATRIC" id="fig|411473.3.peg.2576"/>
<reference evidence="9 10" key="1">
    <citation type="submission" date="2013-07" db="EMBL/GenBank/DDBJ databases">
        <authorList>
            <person name="Weinstock G."/>
            <person name="Sodergren E."/>
            <person name="Wylie T."/>
            <person name="Fulton L."/>
            <person name="Fulton R."/>
            <person name="Fronick C."/>
            <person name="O'Laughlin M."/>
            <person name="Godfrey J."/>
            <person name="Miner T."/>
            <person name="Herter B."/>
            <person name="Appelbaum E."/>
            <person name="Cordes M."/>
            <person name="Lek S."/>
            <person name="Wollam A."/>
            <person name="Pepin K.H."/>
            <person name="Palsikar V.B."/>
            <person name="Mitreva M."/>
            <person name="Wilson R.K."/>
        </authorList>
    </citation>
    <scope>NUCLEOTIDE SEQUENCE [LARGE SCALE GENOMIC DNA]</scope>
    <source>
        <strain evidence="9 10">ATCC 27760</strain>
    </source>
</reference>
<dbReference type="GO" id="GO:0016746">
    <property type="term" value="F:acyltransferase activity"/>
    <property type="evidence" value="ECO:0007669"/>
    <property type="project" value="UniProtKB-KW"/>
</dbReference>
<feature type="transmembrane region" description="Helical" evidence="8">
    <location>
        <begin position="314"/>
        <end position="341"/>
    </location>
</feature>
<feature type="transmembrane region" description="Helical" evidence="8">
    <location>
        <begin position="118"/>
        <end position="138"/>
    </location>
</feature>
<feature type="transmembrane region" description="Helical" evidence="8">
    <location>
        <begin position="438"/>
        <end position="456"/>
    </location>
</feature>
<dbReference type="HOGENOM" id="CLU_025255_1_3_9"/>
<dbReference type="InterPro" id="IPR051085">
    <property type="entry name" value="MB_O-acyltransferase"/>
</dbReference>
<dbReference type="OrthoDB" id="9805788at2"/>
<dbReference type="PANTHER" id="PTHR13285">
    <property type="entry name" value="ACYLTRANSFERASE"/>
    <property type="match status" value="1"/>
</dbReference>
<keyword evidence="5 8" id="KW-1133">Transmembrane helix</keyword>
<dbReference type="AlphaFoldDB" id="U2JR23"/>
<dbReference type="GO" id="GO:0005886">
    <property type="term" value="C:plasma membrane"/>
    <property type="evidence" value="ECO:0007669"/>
    <property type="project" value="UniProtKB-SubCell"/>
</dbReference>
<evidence type="ECO:0000256" key="4">
    <source>
        <dbReference type="ARBA" id="ARBA00022692"/>
    </source>
</evidence>
<feature type="transmembrane region" description="Helical" evidence="8">
    <location>
        <begin position="79"/>
        <end position="97"/>
    </location>
</feature>
<evidence type="ECO:0000256" key="2">
    <source>
        <dbReference type="ARBA" id="ARBA00010323"/>
    </source>
</evidence>
<proteinExistence type="inferred from homology"/>
<feature type="transmembrane region" description="Helical" evidence="8">
    <location>
        <begin position="6"/>
        <end position="23"/>
    </location>
</feature>
<gene>
    <name evidence="9" type="ORF">RUMCAL_03070</name>
</gene>
<comment type="similarity">
    <text evidence="2 7">Belongs to the membrane-bound acyltransferase family.</text>
</comment>
<keyword evidence="6 7" id="KW-0472">Membrane</keyword>
<dbReference type="GO" id="GO:0042121">
    <property type="term" value="P:alginic acid biosynthetic process"/>
    <property type="evidence" value="ECO:0007669"/>
    <property type="project" value="InterPro"/>
</dbReference>
<dbReference type="InterPro" id="IPR028362">
    <property type="entry name" value="AlgI"/>
</dbReference>
<protein>
    <submittedName>
        <fullName evidence="9">MBOAT family protein</fullName>
    </submittedName>
</protein>
<dbReference type="Proteomes" id="UP000016662">
    <property type="component" value="Unassembled WGS sequence"/>
</dbReference>
<evidence type="ECO:0000256" key="8">
    <source>
        <dbReference type="SAM" id="Phobius"/>
    </source>
</evidence>
<dbReference type="Pfam" id="PF03062">
    <property type="entry name" value="MBOAT"/>
    <property type="match status" value="1"/>
</dbReference>
<dbReference type="RefSeq" id="WP_021681295.1">
    <property type="nucleotide sequence ID" value="NZ_KI260341.1"/>
</dbReference>
<evidence type="ECO:0000313" key="10">
    <source>
        <dbReference type="Proteomes" id="UP000016662"/>
    </source>
</evidence>
<evidence type="ECO:0000313" key="9">
    <source>
        <dbReference type="EMBL" id="ERJ88716.1"/>
    </source>
</evidence>
<feature type="transmembrane region" description="Helical" evidence="8">
    <location>
        <begin position="150"/>
        <end position="173"/>
    </location>
</feature>
<keyword evidence="3 7" id="KW-1003">Cell membrane</keyword>
<keyword evidence="7" id="KW-0808">Transferase</keyword>
<dbReference type="InterPro" id="IPR024194">
    <property type="entry name" value="Ac/AlaTfrase_AlgI/DltB"/>
</dbReference>
<dbReference type="EMBL" id="AWVF01000401">
    <property type="protein sequence ID" value="ERJ88716.1"/>
    <property type="molecule type" value="Genomic_DNA"/>
</dbReference>
<organism evidence="9 10">
    <name type="scientific">Ruminococcus callidus ATCC 27760</name>
    <dbReference type="NCBI Taxonomy" id="411473"/>
    <lineage>
        <taxon>Bacteria</taxon>
        <taxon>Bacillati</taxon>
        <taxon>Bacillota</taxon>
        <taxon>Clostridia</taxon>
        <taxon>Eubacteriales</taxon>
        <taxon>Oscillospiraceae</taxon>
        <taxon>Ruminococcus</taxon>
    </lineage>
</organism>
<keyword evidence="7" id="KW-0012">Acyltransferase</keyword>
<comment type="subcellular location">
    <subcellularLocation>
        <location evidence="1">Cell membrane</location>
        <topology evidence="1">Multi-pass membrane protein</topology>
    </subcellularLocation>
</comment>